<gene>
    <name evidence="1" type="ORF">VITFI_CDS2427</name>
</gene>
<dbReference type="Proteomes" id="UP000199729">
    <property type="component" value="Chromosome"/>
</dbReference>
<organism evidence="1 2">
    <name type="scientific">Vitreoscilla filiformis</name>
    <dbReference type="NCBI Taxonomy" id="63"/>
    <lineage>
        <taxon>Bacteria</taxon>
        <taxon>Pseudomonadati</taxon>
        <taxon>Pseudomonadota</taxon>
        <taxon>Betaproteobacteria</taxon>
        <taxon>Neisseriales</taxon>
        <taxon>Neisseriaceae</taxon>
        <taxon>Vitreoscilla</taxon>
    </lineage>
</organism>
<keyword evidence="2" id="KW-1185">Reference proteome</keyword>
<evidence type="ECO:0000313" key="2">
    <source>
        <dbReference type="Proteomes" id="UP000199729"/>
    </source>
</evidence>
<evidence type="ECO:0000313" key="1">
    <source>
        <dbReference type="EMBL" id="ASM78205.1"/>
    </source>
</evidence>
<dbReference type="AlphaFoldDB" id="A0A221KGW9"/>
<accession>A0A221KGW9</accession>
<sequence length="63" mass="7236">MVFSSTDDWGTLRSSLNFVCALQHGSQYRGSFRGLQVFLLHCNKNFTSDLCAPWRFAHASFYL</sequence>
<reference evidence="1 2" key="1">
    <citation type="submission" date="2017-07" db="EMBL/GenBank/DDBJ databases">
        <title>Complete Genome Sequence of the cosmetic ferment Vitreoscilla filiformis (ATCC15551).</title>
        <authorList>
            <person name="Contreras S."/>
            <person name="Sagory-Zalkind P."/>
            <person name="Blanquart H."/>
            <person name="Iltis A."/>
            <person name="Morand S.C."/>
        </authorList>
    </citation>
    <scope>NUCLEOTIDE SEQUENCE [LARGE SCALE GENOMIC DNA]</scope>
    <source>
        <strain evidence="1 2">ATCC 15551</strain>
    </source>
</reference>
<protein>
    <submittedName>
        <fullName evidence="1">Uncharacterized protein</fullName>
    </submittedName>
</protein>
<name>A0A221KGW9_VITFI</name>
<dbReference type="EMBL" id="CP022423">
    <property type="protein sequence ID" value="ASM78205.1"/>
    <property type="molecule type" value="Genomic_DNA"/>
</dbReference>
<dbReference type="KEGG" id="vff:VITFI_CDS2427"/>
<proteinExistence type="predicted"/>